<dbReference type="Pfam" id="PF02518">
    <property type="entry name" value="HATPase_c"/>
    <property type="match status" value="1"/>
</dbReference>
<evidence type="ECO:0000256" key="2">
    <source>
        <dbReference type="ARBA" id="ARBA00012438"/>
    </source>
</evidence>
<dbReference type="InterPro" id="IPR008207">
    <property type="entry name" value="Sig_transdc_His_kin_Hpt_dom"/>
</dbReference>
<dbReference type="SMART" id="SM00073">
    <property type="entry name" value="HPT"/>
    <property type="match status" value="1"/>
</dbReference>
<accession>A0ABY4YCF5</accession>
<keyword evidence="8" id="KW-0812">Transmembrane</keyword>
<evidence type="ECO:0000256" key="1">
    <source>
        <dbReference type="ARBA" id="ARBA00000085"/>
    </source>
</evidence>
<keyword evidence="8" id="KW-0472">Membrane</keyword>
<dbReference type="EC" id="2.7.13.3" evidence="2"/>
<dbReference type="RefSeq" id="WP_252581641.1">
    <property type="nucleotide sequence ID" value="NZ_CP071527.1"/>
</dbReference>
<feature type="domain" description="CheW-like" evidence="10">
    <location>
        <begin position="418"/>
        <end position="554"/>
    </location>
</feature>
<comment type="catalytic activity">
    <reaction evidence="1">
        <text>ATP + protein L-histidine = ADP + protein N-phospho-L-histidine.</text>
        <dbReference type="EC" id="2.7.13.3"/>
    </reaction>
</comment>
<evidence type="ECO:0000313" key="13">
    <source>
        <dbReference type="Proteomes" id="UP001057474"/>
    </source>
</evidence>
<keyword evidence="6" id="KW-0902">Two-component regulatory system</keyword>
<dbReference type="InterPro" id="IPR005467">
    <property type="entry name" value="His_kinase_dom"/>
</dbReference>
<evidence type="ECO:0000259" key="10">
    <source>
        <dbReference type="PROSITE" id="PS50851"/>
    </source>
</evidence>
<dbReference type="InterPro" id="IPR003594">
    <property type="entry name" value="HATPase_dom"/>
</dbReference>
<dbReference type="InterPro" id="IPR051315">
    <property type="entry name" value="Bact_Chemotaxis_CheA"/>
</dbReference>
<reference evidence="12" key="1">
    <citation type="submission" date="2021-03" db="EMBL/GenBank/DDBJ databases">
        <title>Legionella lytica PCM 2298.</title>
        <authorList>
            <person name="Koper P."/>
        </authorList>
    </citation>
    <scope>NUCLEOTIDE SEQUENCE</scope>
    <source>
        <strain evidence="12">PCM 2298</strain>
    </source>
</reference>
<evidence type="ECO:0000256" key="5">
    <source>
        <dbReference type="ARBA" id="ARBA00022777"/>
    </source>
</evidence>
<dbReference type="InterPro" id="IPR036061">
    <property type="entry name" value="CheW-like_dom_sf"/>
</dbReference>
<dbReference type="Gene3D" id="3.30.565.10">
    <property type="entry name" value="Histidine kinase-like ATPase, C-terminal domain"/>
    <property type="match status" value="1"/>
</dbReference>
<dbReference type="SMART" id="SM00387">
    <property type="entry name" value="HATPase_c"/>
    <property type="match status" value="1"/>
</dbReference>
<dbReference type="PROSITE" id="PS50894">
    <property type="entry name" value="HPT"/>
    <property type="match status" value="1"/>
</dbReference>
<evidence type="ECO:0000256" key="6">
    <source>
        <dbReference type="ARBA" id="ARBA00023012"/>
    </source>
</evidence>
<dbReference type="PROSITE" id="PS50109">
    <property type="entry name" value="HIS_KIN"/>
    <property type="match status" value="1"/>
</dbReference>
<evidence type="ECO:0000313" key="12">
    <source>
        <dbReference type="EMBL" id="USQ14812.1"/>
    </source>
</evidence>
<sequence length="563" mass="62658">MDDDEIILMFFEEAKAVLEELYDLLKAYDEEQSADEKIEHVNAIYRGVHTIKGGSAMFQMDELTKVAHELESYLSTKKKAPDNLDVALITHQVDQIETLLQAEAQKREGASSVAVSGDVAVEPKIEEVQEVLTPSVSLDDASYQPPEEQVGAAKNLAKKETANLIRVPLDRIQRSYDITSEIFLLRNQIAHLVETGFENTAIQNDLFLKWEVLDNSLRQRIVELESAVLSMRMTAVKSLFSRMEKTIRTYIESSDKLIQVKVSGQETEIDKRILDSLGDPLIHLVRNAMDHGIEAPEVREQQNKPRQGTICMDAKIIGSEVVLKISDDGKGIDAQSILQSARSKGLDVSGVSSEQDALQLIFAPGFSTAQQVSEISGRGVGMDVVKTYVDKSGGRIHIDTKVGEGTTFSLYLPIGLSIIPLIVVSVGNHVYGIPTHDIMQTYTLRRSDITFNQNQYLLNIDNQFVPCIFLSKYFDNTGADDSLMRREMFVCLTKINGERCAFIADKLIANTEFIVKALPMGIPVLNYLQGVSILTTGVSAFILSLEKLYKHIMSRHEVSINAI</sequence>
<dbReference type="InterPro" id="IPR004358">
    <property type="entry name" value="Sig_transdc_His_kin-like_C"/>
</dbReference>
<proteinExistence type="predicted"/>
<evidence type="ECO:0000259" key="9">
    <source>
        <dbReference type="PROSITE" id="PS50109"/>
    </source>
</evidence>
<dbReference type="CDD" id="cd00088">
    <property type="entry name" value="HPT"/>
    <property type="match status" value="1"/>
</dbReference>
<dbReference type="PANTHER" id="PTHR43395">
    <property type="entry name" value="SENSOR HISTIDINE KINASE CHEA"/>
    <property type="match status" value="1"/>
</dbReference>
<dbReference type="InterPro" id="IPR036641">
    <property type="entry name" value="HPT_dom_sf"/>
</dbReference>
<dbReference type="Gene3D" id="1.20.120.160">
    <property type="entry name" value="HPT domain"/>
    <property type="match status" value="1"/>
</dbReference>
<keyword evidence="5" id="KW-0418">Kinase</keyword>
<dbReference type="Pfam" id="PF01627">
    <property type="entry name" value="Hpt"/>
    <property type="match status" value="1"/>
</dbReference>
<dbReference type="PROSITE" id="PS50851">
    <property type="entry name" value="CHEW"/>
    <property type="match status" value="1"/>
</dbReference>
<evidence type="ECO:0000256" key="8">
    <source>
        <dbReference type="SAM" id="Phobius"/>
    </source>
</evidence>
<evidence type="ECO:0000256" key="7">
    <source>
        <dbReference type="PROSITE-ProRule" id="PRU00110"/>
    </source>
</evidence>
<dbReference type="InterPro" id="IPR002545">
    <property type="entry name" value="CheW-lke_dom"/>
</dbReference>
<keyword evidence="8" id="KW-1133">Transmembrane helix</keyword>
<dbReference type="Pfam" id="PF01584">
    <property type="entry name" value="CheW"/>
    <property type="match status" value="1"/>
</dbReference>
<evidence type="ECO:0000256" key="3">
    <source>
        <dbReference type="ARBA" id="ARBA00022553"/>
    </source>
</evidence>
<dbReference type="Proteomes" id="UP001057474">
    <property type="component" value="Chromosome"/>
</dbReference>
<dbReference type="PANTHER" id="PTHR43395:SF1">
    <property type="entry name" value="CHEMOTAXIS PROTEIN CHEA"/>
    <property type="match status" value="1"/>
</dbReference>
<dbReference type="SMART" id="SM00260">
    <property type="entry name" value="CheW"/>
    <property type="match status" value="1"/>
</dbReference>
<gene>
    <name evidence="12" type="ORF">J2N86_05790</name>
</gene>
<feature type="domain" description="HPt" evidence="11">
    <location>
        <begin position="1"/>
        <end position="103"/>
    </location>
</feature>
<keyword evidence="3 7" id="KW-0597">Phosphoprotein</keyword>
<dbReference type="EMBL" id="CP071527">
    <property type="protein sequence ID" value="USQ14812.1"/>
    <property type="molecule type" value="Genomic_DNA"/>
</dbReference>
<name>A0ABY4YCF5_9GAMM</name>
<protein>
    <recommendedName>
        <fullName evidence="2">histidine kinase</fullName>
        <ecNumber evidence="2">2.7.13.3</ecNumber>
    </recommendedName>
</protein>
<evidence type="ECO:0000259" key="11">
    <source>
        <dbReference type="PROSITE" id="PS50894"/>
    </source>
</evidence>
<organism evidence="12 13">
    <name type="scientific">Legionella lytica</name>
    <dbReference type="NCBI Taxonomy" id="96232"/>
    <lineage>
        <taxon>Bacteria</taxon>
        <taxon>Pseudomonadati</taxon>
        <taxon>Pseudomonadota</taxon>
        <taxon>Gammaproteobacteria</taxon>
        <taxon>Legionellales</taxon>
        <taxon>Legionellaceae</taxon>
        <taxon>Legionella</taxon>
    </lineage>
</organism>
<keyword evidence="13" id="KW-1185">Reference proteome</keyword>
<dbReference type="SUPFAM" id="SSF55874">
    <property type="entry name" value="ATPase domain of HSP90 chaperone/DNA topoisomerase II/histidine kinase"/>
    <property type="match status" value="1"/>
</dbReference>
<dbReference type="SUPFAM" id="SSF47226">
    <property type="entry name" value="Histidine-containing phosphotransfer domain, HPT domain"/>
    <property type="match status" value="1"/>
</dbReference>
<feature type="transmembrane region" description="Helical" evidence="8">
    <location>
        <begin position="524"/>
        <end position="545"/>
    </location>
</feature>
<dbReference type="InterPro" id="IPR036890">
    <property type="entry name" value="HATPase_C_sf"/>
</dbReference>
<evidence type="ECO:0000256" key="4">
    <source>
        <dbReference type="ARBA" id="ARBA00022679"/>
    </source>
</evidence>
<feature type="domain" description="Histidine kinase" evidence="9">
    <location>
        <begin position="160"/>
        <end position="416"/>
    </location>
</feature>
<dbReference type="SUPFAM" id="SSF50341">
    <property type="entry name" value="CheW-like"/>
    <property type="match status" value="1"/>
</dbReference>
<dbReference type="PRINTS" id="PR00344">
    <property type="entry name" value="BCTRLSENSOR"/>
</dbReference>
<feature type="modified residue" description="Phosphohistidine" evidence="7">
    <location>
        <position position="49"/>
    </location>
</feature>
<keyword evidence="4" id="KW-0808">Transferase</keyword>